<evidence type="ECO:0000313" key="2">
    <source>
        <dbReference type="Proteomes" id="UP000269945"/>
    </source>
</evidence>
<gene>
    <name evidence="1" type="ORF">BN2614_LOCUS1</name>
</gene>
<reference evidence="1 2" key="1">
    <citation type="submission" date="2018-10" db="EMBL/GenBank/DDBJ databases">
        <authorList>
            <person name="Ekblom R."/>
            <person name="Jareborg N."/>
        </authorList>
    </citation>
    <scope>NUCLEOTIDE SEQUENCE [LARGE SCALE GENOMIC DNA]</scope>
    <source>
        <tissue evidence="1">Muscle</tissue>
    </source>
</reference>
<protein>
    <submittedName>
        <fullName evidence="1">Uncharacterized protein</fullName>
    </submittedName>
</protein>
<comment type="caution">
    <text evidence="1">The sequence shown here is derived from an EMBL/GenBank/DDBJ whole genome shotgun (WGS) entry which is preliminary data.</text>
</comment>
<accession>A0A9X9MC42</accession>
<dbReference type="EMBL" id="CYRY02046231">
    <property type="protein sequence ID" value="VCX41893.1"/>
    <property type="molecule type" value="Genomic_DNA"/>
</dbReference>
<organism evidence="1 2">
    <name type="scientific">Gulo gulo</name>
    <name type="common">Wolverine</name>
    <name type="synonym">Gluton</name>
    <dbReference type="NCBI Taxonomy" id="48420"/>
    <lineage>
        <taxon>Eukaryota</taxon>
        <taxon>Metazoa</taxon>
        <taxon>Chordata</taxon>
        <taxon>Craniata</taxon>
        <taxon>Vertebrata</taxon>
        <taxon>Euteleostomi</taxon>
        <taxon>Mammalia</taxon>
        <taxon>Eutheria</taxon>
        <taxon>Laurasiatheria</taxon>
        <taxon>Carnivora</taxon>
        <taxon>Caniformia</taxon>
        <taxon>Musteloidea</taxon>
        <taxon>Mustelidae</taxon>
        <taxon>Guloninae</taxon>
        <taxon>Gulo</taxon>
    </lineage>
</organism>
<keyword evidence="2" id="KW-1185">Reference proteome</keyword>
<name>A0A9X9MC42_GULGU</name>
<sequence length="42" mass="5058">MLSHCLSLRKNVMDFMENLTPQQGIGYHGHIQICWKKMRRKQ</sequence>
<proteinExistence type="predicted"/>
<dbReference type="Proteomes" id="UP000269945">
    <property type="component" value="Unassembled WGS sequence"/>
</dbReference>
<evidence type="ECO:0000313" key="1">
    <source>
        <dbReference type="EMBL" id="VCX41893.1"/>
    </source>
</evidence>
<dbReference type="AlphaFoldDB" id="A0A9X9MC42"/>